<dbReference type="Gene3D" id="1.20.1560.10">
    <property type="entry name" value="ABC transporter type 1, transmembrane domain"/>
    <property type="match status" value="1"/>
</dbReference>
<reference evidence="9 10" key="1">
    <citation type="submission" date="2018-11" db="EMBL/GenBank/DDBJ databases">
        <authorList>
            <consortium name="Pathogen Informatics"/>
        </authorList>
    </citation>
    <scope>NUCLEOTIDE SEQUENCE [LARGE SCALE GENOMIC DNA]</scope>
</reference>
<proteinExistence type="predicted"/>
<dbReference type="InterPro" id="IPR011527">
    <property type="entry name" value="ABC1_TM_dom"/>
</dbReference>
<keyword evidence="10" id="KW-1185">Reference proteome</keyword>
<dbReference type="Proteomes" id="UP000281553">
    <property type="component" value="Unassembled WGS sequence"/>
</dbReference>
<accession>A0A3P7LVU5</accession>
<keyword evidence="3" id="KW-0547">Nucleotide-binding</keyword>
<evidence type="ECO:0000256" key="1">
    <source>
        <dbReference type="ARBA" id="ARBA00022448"/>
    </source>
</evidence>
<name>A0A3P7LVU5_DIBLA</name>
<dbReference type="GO" id="GO:0016020">
    <property type="term" value="C:membrane"/>
    <property type="evidence" value="ECO:0007669"/>
    <property type="project" value="InterPro"/>
</dbReference>
<evidence type="ECO:0000256" key="2">
    <source>
        <dbReference type="ARBA" id="ARBA00022692"/>
    </source>
</evidence>
<feature type="domain" description="ABC transmembrane type-1" evidence="8">
    <location>
        <begin position="40"/>
        <end position="129"/>
    </location>
</feature>
<sequence>MKASGNCRTFMDAWDYYAAGHTGRVASEDLRNSGCALLRFLDKDSTHPNWYGYFLASGCFAASFISSLLFNQGFYLIFTAALSARSALMAAIYRKTLNLSPESRGAYTTGQIVNFLTVDVDRLLEVLSK</sequence>
<dbReference type="Pfam" id="PF00664">
    <property type="entry name" value="ABC_membrane"/>
    <property type="match status" value="1"/>
</dbReference>
<keyword evidence="6 7" id="KW-0472">Membrane</keyword>
<keyword evidence="5 7" id="KW-1133">Transmembrane helix</keyword>
<dbReference type="GO" id="GO:0140359">
    <property type="term" value="F:ABC-type transporter activity"/>
    <property type="evidence" value="ECO:0007669"/>
    <property type="project" value="InterPro"/>
</dbReference>
<organism evidence="9 10">
    <name type="scientific">Dibothriocephalus latus</name>
    <name type="common">Fish tapeworm</name>
    <name type="synonym">Diphyllobothrium latum</name>
    <dbReference type="NCBI Taxonomy" id="60516"/>
    <lineage>
        <taxon>Eukaryota</taxon>
        <taxon>Metazoa</taxon>
        <taxon>Spiralia</taxon>
        <taxon>Lophotrochozoa</taxon>
        <taxon>Platyhelminthes</taxon>
        <taxon>Cestoda</taxon>
        <taxon>Eucestoda</taxon>
        <taxon>Diphyllobothriidea</taxon>
        <taxon>Diphyllobothriidae</taxon>
        <taxon>Dibothriocephalus</taxon>
    </lineage>
</organism>
<keyword evidence="2 7" id="KW-0812">Transmembrane</keyword>
<dbReference type="PANTHER" id="PTHR24223">
    <property type="entry name" value="ATP-BINDING CASSETTE SUB-FAMILY C"/>
    <property type="match status" value="1"/>
</dbReference>
<evidence type="ECO:0000256" key="4">
    <source>
        <dbReference type="ARBA" id="ARBA00022840"/>
    </source>
</evidence>
<evidence type="ECO:0000256" key="6">
    <source>
        <dbReference type="ARBA" id="ARBA00023136"/>
    </source>
</evidence>
<gene>
    <name evidence="9" type="ORF">DILT_LOCUS6152</name>
</gene>
<dbReference type="SUPFAM" id="SSF90123">
    <property type="entry name" value="ABC transporter transmembrane region"/>
    <property type="match status" value="1"/>
</dbReference>
<protein>
    <recommendedName>
        <fullName evidence="8">ABC transmembrane type-1 domain-containing protein</fullName>
    </recommendedName>
</protein>
<dbReference type="GO" id="GO:0005524">
    <property type="term" value="F:ATP binding"/>
    <property type="evidence" value="ECO:0007669"/>
    <property type="project" value="UniProtKB-KW"/>
</dbReference>
<dbReference type="EMBL" id="UYRU01048898">
    <property type="protein sequence ID" value="VDN10321.1"/>
    <property type="molecule type" value="Genomic_DNA"/>
</dbReference>
<dbReference type="OrthoDB" id="6500128at2759"/>
<keyword evidence="4" id="KW-0067">ATP-binding</keyword>
<feature type="transmembrane region" description="Helical" evidence="7">
    <location>
        <begin position="50"/>
        <end position="69"/>
    </location>
</feature>
<evidence type="ECO:0000256" key="3">
    <source>
        <dbReference type="ARBA" id="ARBA00022741"/>
    </source>
</evidence>
<evidence type="ECO:0000256" key="7">
    <source>
        <dbReference type="SAM" id="Phobius"/>
    </source>
</evidence>
<dbReference type="InterPro" id="IPR036640">
    <property type="entry name" value="ABC1_TM_sf"/>
</dbReference>
<evidence type="ECO:0000259" key="8">
    <source>
        <dbReference type="PROSITE" id="PS50929"/>
    </source>
</evidence>
<evidence type="ECO:0000313" key="10">
    <source>
        <dbReference type="Proteomes" id="UP000281553"/>
    </source>
</evidence>
<keyword evidence="1" id="KW-0813">Transport</keyword>
<evidence type="ECO:0000313" key="9">
    <source>
        <dbReference type="EMBL" id="VDN10321.1"/>
    </source>
</evidence>
<dbReference type="InterPro" id="IPR050173">
    <property type="entry name" value="ABC_transporter_C-like"/>
</dbReference>
<evidence type="ECO:0000256" key="5">
    <source>
        <dbReference type="ARBA" id="ARBA00022989"/>
    </source>
</evidence>
<dbReference type="PROSITE" id="PS50929">
    <property type="entry name" value="ABC_TM1F"/>
    <property type="match status" value="1"/>
</dbReference>
<dbReference type="AlphaFoldDB" id="A0A3P7LVU5"/>